<evidence type="ECO:0000313" key="2">
    <source>
        <dbReference type="Proteomes" id="UP000248966"/>
    </source>
</evidence>
<dbReference type="AlphaFoldDB" id="A0A328N5E1"/>
<accession>A0A328N5E1</accession>
<proteinExistence type="predicted"/>
<dbReference type="Proteomes" id="UP000248966">
    <property type="component" value="Unassembled WGS sequence"/>
</dbReference>
<evidence type="ECO:0000313" key="1">
    <source>
        <dbReference type="EMBL" id="RAO02805.1"/>
    </source>
</evidence>
<sequence>MTIDDYLAGLAGPLREIGDIDPAPCSDWLRAAAHLEEA</sequence>
<gene>
    <name evidence="1" type="ORF">LAH08_02316</name>
</gene>
<dbReference type="EMBL" id="PYAA01000012">
    <property type="protein sequence ID" value="RAO02805.1"/>
    <property type="molecule type" value="Genomic_DNA"/>
</dbReference>
<organism evidence="1 2">
    <name type="scientific">Micromonospora noduli</name>
    <dbReference type="NCBI Taxonomy" id="709876"/>
    <lineage>
        <taxon>Bacteria</taxon>
        <taxon>Bacillati</taxon>
        <taxon>Actinomycetota</taxon>
        <taxon>Actinomycetes</taxon>
        <taxon>Micromonosporales</taxon>
        <taxon>Micromonosporaceae</taxon>
        <taxon>Micromonospora</taxon>
    </lineage>
</organism>
<name>A0A328N5E1_9ACTN</name>
<reference evidence="1 2" key="1">
    <citation type="submission" date="2018-03" db="EMBL/GenBank/DDBJ databases">
        <title>Defining the species Micromonospora saelicesensis and Micromonospora noduli under the framework of genomics.</title>
        <authorList>
            <person name="Riesco R."/>
            <person name="Trujillo M.E."/>
        </authorList>
    </citation>
    <scope>NUCLEOTIDE SEQUENCE [LARGE SCALE GENOMIC DNA]</scope>
    <source>
        <strain evidence="1 2">LAH08</strain>
    </source>
</reference>
<protein>
    <submittedName>
        <fullName evidence="1">Uncharacterized protein</fullName>
    </submittedName>
</protein>
<comment type="caution">
    <text evidence="1">The sequence shown here is derived from an EMBL/GenBank/DDBJ whole genome shotgun (WGS) entry which is preliminary data.</text>
</comment>